<gene>
    <name evidence="1" type="ORF">ARMGADRAFT_1004403</name>
</gene>
<keyword evidence="2" id="KW-1185">Reference proteome</keyword>
<sequence>MKKPQAVRIWGSCSRTYESLNLTPPRSTLNPLEIVENIQATRHSHTRDILLDFKGVAMCMTSYLYGLYYQVEMTEADLALPWV</sequence>
<reference evidence="2" key="1">
    <citation type="journal article" date="2017" name="Nat. Ecol. Evol.">
        <title>Genome expansion and lineage-specific genetic innovations in the forest pathogenic fungi Armillaria.</title>
        <authorList>
            <person name="Sipos G."/>
            <person name="Prasanna A.N."/>
            <person name="Walter M.C."/>
            <person name="O'Connor E."/>
            <person name="Balint B."/>
            <person name="Krizsan K."/>
            <person name="Kiss B."/>
            <person name="Hess J."/>
            <person name="Varga T."/>
            <person name="Slot J."/>
            <person name="Riley R."/>
            <person name="Boka B."/>
            <person name="Rigling D."/>
            <person name="Barry K."/>
            <person name="Lee J."/>
            <person name="Mihaltcheva S."/>
            <person name="LaButti K."/>
            <person name="Lipzen A."/>
            <person name="Waldron R."/>
            <person name="Moloney N.M."/>
            <person name="Sperisen C."/>
            <person name="Kredics L."/>
            <person name="Vagvoelgyi C."/>
            <person name="Patrignani A."/>
            <person name="Fitzpatrick D."/>
            <person name="Nagy I."/>
            <person name="Doyle S."/>
            <person name="Anderson J.B."/>
            <person name="Grigoriev I.V."/>
            <person name="Gueldener U."/>
            <person name="Muensterkoetter M."/>
            <person name="Nagy L.G."/>
        </authorList>
    </citation>
    <scope>NUCLEOTIDE SEQUENCE [LARGE SCALE GENOMIC DNA]</scope>
    <source>
        <strain evidence="2">Ar21-2</strain>
    </source>
</reference>
<dbReference type="AlphaFoldDB" id="A0A2H3EM47"/>
<proteinExistence type="predicted"/>
<accession>A0A2H3EM47</accession>
<evidence type="ECO:0000313" key="2">
    <source>
        <dbReference type="Proteomes" id="UP000217790"/>
    </source>
</evidence>
<dbReference type="InParanoid" id="A0A2H3EM47"/>
<dbReference type="Proteomes" id="UP000217790">
    <property type="component" value="Unassembled WGS sequence"/>
</dbReference>
<evidence type="ECO:0000313" key="1">
    <source>
        <dbReference type="EMBL" id="PBL03689.1"/>
    </source>
</evidence>
<dbReference type="EMBL" id="KZ293644">
    <property type="protein sequence ID" value="PBL03689.1"/>
    <property type="molecule type" value="Genomic_DNA"/>
</dbReference>
<protein>
    <submittedName>
        <fullName evidence="1">Uncharacterized protein</fullName>
    </submittedName>
</protein>
<organism evidence="1 2">
    <name type="scientific">Armillaria gallica</name>
    <name type="common">Bulbous honey fungus</name>
    <name type="synonym">Armillaria bulbosa</name>
    <dbReference type="NCBI Taxonomy" id="47427"/>
    <lineage>
        <taxon>Eukaryota</taxon>
        <taxon>Fungi</taxon>
        <taxon>Dikarya</taxon>
        <taxon>Basidiomycota</taxon>
        <taxon>Agaricomycotina</taxon>
        <taxon>Agaricomycetes</taxon>
        <taxon>Agaricomycetidae</taxon>
        <taxon>Agaricales</taxon>
        <taxon>Marasmiineae</taxon>
        <taxon>Physalacriaceae</taxon>
        <taxon>Armillaria</taxon>
    </lineage>
</organism>
<name>A0A2H3EM47_ARMGA</name>